<dbReference type="InterPro" id="IPR011256">
    <property type="entry name" value="Reg_factor_effector_dom_sf"/>
</dbReference>
<proteinExistence type="predicted"/>
<dbReference type="AlphaFoldDB" id="A0A5J6L8A7"/>
<keyword evidence="2" id="KW-1185">Reference proteome</keyword>
<protein>
    <submittedName>
        <fullName evidence="1">Heme-binding protein</fullName>
    </submittedName>
</protein>
<dbReference type="PANTHER" id="PTHR11220:SF58">
    <property type="entry name" value="SOUL HEME-BINDING FAMILY PROTEIN"/>
    <property type="match status" value="1"/>
</dbReference>
<dbReference type="Gene3D" id="3.20.80.10">
    <property type="entry name" value="Regulatory factor, effector binding domain"/>
    <property type="match status" value="2"/>
</dbReference>
<evidence type="ECO:0000313" key="2">
    <source>
        <dbReference type="Proteomes" id="UP000325516"/>
    </source>
</evidence>
<reference evidence="2" key="1">
    <citation type="submission" date="2019-09" db="EMBL/GenBank/DDBJ databases">
        <title>Mumia zhuanghuii sp. nov. isolated from the intestinal contents of plateau pika (Ochotona curzoniae) in the Qinghai-Tibet plateau of China.</title>
        <authorList>
            <person name="Tian Z."/>
        </authorList>
    </citation>
    <scope>NUCLEOTIDE SEQUENCE [LARGE SCALE GENOMIC DNA]</scope>
    <source>
        <strain evidence="2">L-031</strain>
    </source>
</reference>
<name>A0A5J6L8A7_9MICO</name>
<sequence length="201" mass="22414">MTEQQPYEVVRTFAEFELRHYPEHAVAEVMVDGRFEDAGNRAFRYLFSYISGENEPAEKMAMTAPVVQERQGTKIAMTAPVVREPIDGGADTPDSGDYLVAFVLPAALTAATAPRPTNARVRVHAVPERLVAALRYRGRWTEDAYEEHLDRLRAALAAEGLAATGDARFARFDPPLWPAFLRHNEVMLDVSGQAIKEEERG</sequence>
<organism evidence="1 2">
    <name type="scientific">Microbacterium lushaniae</name>
    <dbReference type="NCBI Taxonomy" id="2614639"/>
    <lineage>
        <taxon>Bacteria</taxon>
        <taxon>Bacillati</taxon>
        <taxon>Actinomycetota</taxon>
        <taxon>Actinomycetes</taxon>
        <taxon>Micrococcales</taxon>
        <taxon>Microbacteriaceae</taxon>
        <taxon>Microbacterium</taxon>
    </lineage>
</organism>
<dbReference type="PANTHER" id="PTHR11220">
    <property type="entry name" value="HEME-BINDING PROTEIN-RELATED"/>
    <property type="match status" value="1"/>
</dbReference>
<dbReference type="KEGG" id="mlz:F6J85_17435"/>
<dbReference type="Proteomes" id="UP000325516">
    <property type="component" value="Chromosome"/>
</dbReference>
<dbReference type="SUPFAM" id="SSF55136">
    <property type="entry name" value="Probable bacterial effector-binding domain"/>
    <property type="match status" value="2"/>
</dbReference>
<gene>
    <name evidence="1" type="ORF">F6J85_17435</name>
</gene>
<dbReference type="EMBL" id="CP044232">
    <property type="protein sequence ID" value="QEW04687.1"/>
    <property type="molecule type" value="Genomic_DNA"/>
</dbReference>
<dbReference type="RefSeq" id="WP_150927015.1">
    <property type="nucleotide sequence ID" value="NZ_CP044232.1"/>
</dbReference>
<evidence type="ECO:0000313" key="1">
    <source>
        <dbReference type="EMBL" id="QEW04687.1"/>
    </source>
</evidence>
<accession>A0A5J6L8A7</accession>
<dbReference type="InterPro" id="IPR006917">
    <property type="entry name" value="SOUL_heme-bd"/>
</dbReference>
<dbReference type="Pfam" id="PF04832">
    <property type="entry name" value="SOUL"/>
    <property type="match status" value="1"/>
</dbReference>